<evidence type="ECO:0000256" key="1">
    <source>
        <dbReference type="SAM" id="Phobius"/>
    </source>
</evidence>
<evidence type="ECO:0000313" key="2">
    <source>
        <dbReference type="EMBL" id="TWR31460.1"/>
    </source>
</evidence>
<dbReference type="Pfam" id="PF13858">
    <property type="entry name" value="DUF4199"/>
    <property type="match status" value="1"/>
</dbReference>
<sequence length="180" mass="20116">MMKNKLLKFGLISGVVVSAGMLINVTLCYRSNSFEGGMVLGYTFMILALAIMYPYVKSYRDANGGTISFGMAFKQGLYVALIASTMYTAVWMIYYYTVVPDFMNKLVAYNTKQIQESGKSAQEIKDSIAEMESFKDIYRSPFKIALFTFFVEIFPIGLIVSLIVALLLKKNNKAEALTTA</sequence>
<feature type="transmembrane region" description="Helical" evidence="1">
    <location>
        <begin position="77"/>
        <end position="96"/>
    </location>
</feature>
<feature type="transmembrane region" description="Helical" evidence="1">
    <location>
        <begin position="7"/>
        <end position="27"/>
    </location>
</feature>
<protein>
    <submittedName>
        <fullName evidence="2">DUF4199 domain-containing protein</fullName>
    </submittedName>
</protein>
<evidence type="ECO:0000313" key="3">
    <source>
        <dbReference type="Proteomes" id="UP000320042"/>
    </source>
</evidence>
<organism evidence="2 3">
    <name type="scientific">Mucilaginibacter pallidiroseus</name>
    <dbReference type="NCBI Taxonomy" id="2599295"/>
    <lineage>
        <taxon>Bacteria</taxon>
        <taxon>Pseudomonadati</taxon>
        <taxon>Bacteroidota</taxon>
        <taxon>Sphingobacteriia</taxon>
        <taxon>Sphingobacteriales</taxon>
        <taxon>Sphingobacteriaceae</taxon>
        <taxon>Mucilaginibacter</taxon>
    </lineage>
</organism>
<gene>
    <name evidence="2" type="ORF">FPZ43_03010</name>
</gene>
<accession>A0A563UJ98</accession>
<name>A0A563UJ98_9SPHI</name>
<reference evidence="2 3" key="1">
    <citation type="submission" date="2019-07" db="EMBL/GenBank/DDBJ databases">
        <authorList>
            <person name="Kim J."/>
        </authorList>
    </citation>
    <scope>NUCLEOTIDE SEQUENCE [LARGE SCALE GENOMIC DNA]</scope>
    <source>
        <strain evidence="3">dk17</strain>
    </source>
</reference>
<dbReference type="InterPro" id="IPR025250">
    <property type="entry name" value="DUF4199"/>
</dbReference>
<feature type="transmembrane region" description="Helical" evidence="1">
    <location>
        <begin position="39"/>
        <end position="56"/>
    </location>
</feature>
<keyword evidence="1" id="KW-1133">Transmembrane helix</keyword>
<keyword evidence="1" id="KW-0812">Transmembrane</keyword>
<feature type="transmembrane region" description="Helical" evidence="1">
    <location>
        <begin position="144"/>
        <end position="168"/>
    </location>
</feature>
<comment type="caution">
    <text evidence="2">The sequence shown here is derived from an EMBL/GenBank/DDBJ whole genome shotgun (WGS) entry which is preliminary data.</text>
</comment>
<dbReference type="OrthoDB" id="6384283at2"/>
<dbReference type="Proteomes" id="UP000320042">
    <property type="component" value="Unassembled WGS sequence"/>
</dbReference>
<proteinExistence type="predicted"/>
<keyword evidence="3" id="KW-1185">Reference proteome</keyword>
<dbReference type="AlphaFoldDB" id="A0A563UJ98"/>
<dbReference type="EMBL" id="VOEJ01000001">
    <property type="protein sequence ID" value="TWR31460.1"/>
    <property type="molecule type" value="Genomic_DNA"/>
</dbReference>
<keyword evidence="1" id="KW-0472">Membrane</keyword>